<dbReference type="InterPro" id="IPR003033">
    <property type="entry name" value="SCP2_sterol-bd_dom"/>
</dbReference>
<evidence type="ECO:0000313" key="4">
    <source>
        <dbReference type="EMBL" id="ODB96095.1"/>
    </source>
</evidence>
<evidence type="ECO:0000259" key="3">
    <source>
        <dbReference type="Pfam" id="PF02036"/>
    </source>
</evidence>
<dbReference type="PANTHER" id="PTHR38693">
    <property type="entry name" value="UBIQUINONE BIOSYNTHESIS PROTEIN UBIJ"/>
    <property type="match status" value="1"/>
</dbReference>
<organism evidence="4 5">
    <name type="scientific">Candidatus Thiodiazotropha endoloripes</name>
    <dbReference type="NCBI Taxonomy" id="1818881"/>
    <lineage>
        <taxon>Bacteria</taxon>
        <taxon>Pseudomonadati</taxon>
        <taxon>Pseudomonadota</taxon>
        <taxon>Gammaproteobacteria</taxon>
        <taxon>Chromatiales</taxon>
        <taxon>Sedimenticolaceae</taxon>
        <taxon>Candidatus Thiodiazotropha</taxon>
    </lineage>
</organism>
<dbReference type="UniPathway" id="UPA00232"/>
<keyword evidence="1" id="KW-0963">Cytoplasm</keyword>
<dbReference type="GO" id="GO:0005737">
    <property type="term" value="C:cytoplasm"/>
    <property type="evidence" value="ECO:0007669"/>
    <property type="project" value="UniProtKB-SubCell"/>
</dbReference>
<dbReference type="InterPro" id="IPR038989">
    <property type="entry name" value="UbiJ"/>
</dbReference>
<comment type="function">
    <text evidence="1">Required for ubiquinone (coenzyme Q) biosynthesis. Binds hydrophobic ubiquinone biosynthetic intermediates via its SCP2 domain and is essential for the stability of the Ubi complex. May constitute a docking platform where Ubi enzymes assemble and access their SCP2-bound polyprenyl substrates.</text>
</comment>
<dbReference type="PANTHER" id="PTHR38693:SF1">
    <property type="entry name" value="UBIQUINONE BIOSYNTHESIS ACCESSORY FACTOR UBIJ"/>
    <property type="match status" value="1"/>
</dbReference>
<dbReference type="InterPro" id="IPR036527">
    <property type="entry name" value="SCP2_sterol-bd_dom_sf"/>
</dbReference>
<dbReference type="Pfam" id="PF02036">
    <property type="entry name" value="SCP2"/>
    <property type="match status" value="1"/>
</dbReference>
<sequence length="209" mass="23516">MTITAALFASLEQLLNQAINLDPEAANRLAPMQGRVIQLDLLGTGLNLYMIPEPQGFQVLSHFEGEADCLLRGTLLDLAGMRNSSNSADQLFNGSVTIEGDTALAQRFGEFFRSLDIDWEEQLSRLTGDIAAHQIGSMARGFLGWGKELNDTASLNLKEYLEEELRLIPGRYEMQPFLQDVDRLRDDVERLEARVQRLSRRDDQEDKTS</sequence>
<keyword evidence="1" id="KW-0831">Ubiquinone biosynthesis</keyword>
<name>A0A1E2UNG9_9GAMM</name>
<dbReference type="OrthoDB" id="9796077at2"/>
<evidence type="ECO:0000313" key="5">
    <source>
        <dbReference type="Proteomes" id="UP000094849"/>
    </source>
</evidence>
<comment type="subcellular location">
    <subcellularLocation>
        <location evidence="1">Cytoplasm</location>
    </subcellularLocation>
</comment>
<feature type="coiled-coil region" evidence="2">
    <location>
        <begin position="174"/>
        <end position="208"/>
    </location>
</feature>
<dbReference type="HAMAP" id="MF_02215">
    <property type="entry name" value="UbiJ"/>
    <property type="match status" value="1"/>
</dbReference>
<comment type="pathway">
    <text evidence="1">Cofactor biosynthesis; ubiquinone biosynthesis.</text>
</comment>
<dbReference type="STRING" id="1818881.A3196_04545"/>
<evidence type="ECO:0000256" key="2">
    <source>
        <dbReference type="SAM" id="Coils"/>
    </source>
</evidence>
<keyword evidence="5" id="KW-1185">Reference proteome</keyword>
<reference evidence="4 5" key="1">
    <citation type="submission" date="2016-03" db="EMBL/GenBank/DDBJ databases">
        <title>Chemosynthetic sulphur-oxidizing symbionts of marine invertebrate animals are capable of nitrogen fixation.</title>
        <authorList>
            <person name="Petersen J.M."/>
            <person name="Kemper A."/>
            <person name="Gruber-Vodicka H."/>
            <person name="Cardini U."/>
            <person name="Geest Mvander."/>
            <person name="Kleiner M."/>
            <person name="Bulgheresi S."/>
            <person name="Fussmann M."/>
            <person name="Herbold C."/>
            <person name="Seah B.K.B."/>
            <person name="Antony C.Paul."/>
            <person name="Liu D."/>
            <person name="Belitz A."/>
            <person name="Weber M."/>
        </authorList>
    </citation>
    <scope>NUCLEOTIDE SEQUENCE [LARGE SCALE GENOMIC DNA]</scope>
    <source>
        <strain evidence="4">G_D</strain>
    </source>
</reference>
<comment type="caution">
    <text evidence="4">The sequence shown here is derived from an EMBL/GenBank/DDBJ whole genome shotgun (WGS) entry which is preliminary data.</text>
</comment>
<comment type="similarity">
    <text evidence="1">Belongs to the UbiJ family.</text>
</comment>
<dbReference type="GO" id="GO:0006744">
    <property type="term" value="P:ubiquinone biosynthetic process"/>
    <property type="evidence" value="ECO:0007669"/>
    <property type="project" value="UniProtKB-UniRule"/>
</dbReference>
<protein>
    <recommendedName>
        <fullName evidence="1">Ubiquinone biosynthesis accessory factor UbiJ</fullName>
    </recommendedName>
</protein>
<accession>A0A1E2UNG9</accession>
<dbReference type="AlphaFoldDB" id="A0A1E2UNG9"/>
<keyword evidence="2" id="KW-0175">Coiled coil</keyword>
<dbReference type="Proteomes" id="UP000094849">
    <property type="component" value="Unassembled WGS sequence"/>
</dbReference>
<dbReference type="RefSeq" id="WP_069003142.1">
    <property type="nucleotide sequence ID" value="NZ_LVJW01000006.1"/>
</dbReference>
<dbReference type="EMBL" id="LVJZ01000003">
    <property type="protein sequence ID" value="ODB96095.1"/>
    <property type="molecule type" value="Genomic_DNA"/>
</dbReference>
<proteinExistence type="inferred from homology"/>
<evidence type="ECO:0000256" key="1">
    <source>
        <dbReference type="HAMAP-Rule" id="MF_02215"/>
    </source>
</evidence>
<dbReference type="SUPFAM" id="SSF55718">
    <property type="entry name" value="SCP-like"/>
    <property type="match status" value="1"/>
</dbReference>
<gene>
    <name evidence="1" type="primary">ubiJ</name>
    <name evidence="4" type="ORF">A3196_04545</name>
</gene>
<feature type="domain" description="SCP2" evidence="3">
    <location>
        <begin position="15"/>
        <end position="112"/>
    </location>
</feature>